<comment type="function">
    <text evidence="7">Catalyzes the reversible conversion of aspartate and 2-oxoglutarate to glutamate and oxaloacetate. Can also transaminate prephenate in the presence of aspartate.</text>
</comment>
<evidence type="ECO:0000259" key="9">
    <source>
        <dbReference type="Pfam" id="PF00155"/>
    </source>
</evidence>
<evidence type="ECO:0000256" key="2">
    <source>
        <dbReference type="ARBA" id="ARBA00007441"/>
    </source>
</evidence>
<protein>
    <recommendedName>
        <fullName evidence="8">Aminotransferase</fullName>
        <ecNumber evidence="8">2.6.1.-</ecNumber>
    </recommendedName>
</protein>
<dbReference type="PANTHER" id="PTHR46383">
    <property type="entry name" value="ASPARTATE AMINOTRANSFERASE"/>
    <property type="match status" value="1"/>
</dbReference>
<proteinExistence type="inferred from homology"/>
<evidence type="ECO:0000256" key="8">
    <source>
        <dbReference type="RuleBase" id="RU000481"/>
    </source>
</evidence>
<name>A0A511N3L9_DEIC1</name>
<dbReference type="FunFam" id="3.40.640.10:FF:000033">
    <property type="entry name" value="Aspartate aminotransferase"/>
    <property type="match status" value="1"/>
</dbReference>
<dbReference type="PANTHER" id="PTHR46383:SF1">
    <property type="entry name" value="ASPARTATE AMINOTRANSFERASE"/>
    <property type="match status" value="1"/>
</dbReference>
<dbReference type="RefSeq" id="WP_146884875.1">
    <property type="nucleotide sequence ID" value="NZ_BJXB01000011.1"/>
</dbReference>
<dbReference type="Pfam" id="PF00155">
    <property type="entry name" value="Aminotran_1_2"/>
    <property type="match status" value="1"/>
</dbReference>
<evidence type="ECO:0000256" key="3">
    <source>
        <dbReference type="ARBA" id="ARBA00022576"/>
    </source>
</evidence>
<feature type="domain" description="Aminotransferase class I/classII large" evidence="9">
    <location>
        <begin position="34"/>
        <end position="378"/>
    </location>
</feature>
<dbReference type="GO" id="GO:0030170">
    <property type="term" value="F:pyridoxal phosphate binding"/>
    <property type="evidence" value="ECO:0007669"/>
    <property type="project" value="InterPro"/>
</dbReference>
<comment type="catalytic activity">
    <reaction evidence="6">
        <text>L-arogenate + oxaloacetate = prephenate + L-aspartate</text>
        <dbReference type="Rhea" id="RHEA:20445"/>
        <dbReference type="ChEBI" id="CHEBI:16452"/>
        <dbReference type="ChEBI" id="CHEBI:29934"/>
        <dbReference type="ChEBI" id="CHEBI:29991"/>
        <dbReference type="ChEBI" id="CHEBI:58180"/>
        <dbReference type="EC" id="2.6.1.78"/>
    </reaction>
</comment>
<gene>
    <name evidence="10" type="ORF">DC3_26160</name>
</gene>
<dbReference type="Gene3D" id="3.90.1150.10">
    <property type="entry name" value="Aspartate Aminotransferase, domain 1"/>
    <property type="match status" value="1"/>
</dbReference>
<dbReference type="CDD" id="cd00609">
    <property type="entry name" value="AAT_like"/>
    <property type="match status" value="1"/>
</dbReference>
<sequence length="382" mass="42077">MFKAKLSQKIQALKPSSTVAVTSRALELKRQGIDVISMSVGEPDFDTPDHVKEAAYQAIRSGKTKYTPVNGIFELREVISEKLLRENGLTYTPEQVTVTSGGKQALFNALVALIDPGDEVIIPAPFWVSYPEMVTFAGGVPVFVDTPAEEGYALDPEKVRAAVTHRTVAIMINSPSNPTGVVYPEATIRALVELCVEKDLLLITDEMYEHIIYDEKHVSAATYGWDHVLTINGASKAYAMTGWRIGYAAGPEHLIKAMNAIQGQSTSNANSVAQYAALEAIRDSRQYIDFAREKFRERRDFIVSELNHMGLPTPTPQGAFYVMVDTTSIHADEIEAARRILDDAKVAVVPGTDFRAPGRIRISYATSMENIQEALRRIGTLL</sequence>
<evidence type="ECO:0000256" key="5">
    <source>
        <dbReference type="ARBA" id="ARBA00022898"/>
    </source>
</evidence>
<dbReference type="OrthoDB" id="9802328at2"/>
<dbReference type="GO" id="GO:0006520">
    <property type="term" value="P:amino acid metabolic process"/>
    <property type="evidence" value="ECO:0007669"/>
    <property type="project" value="InterPro"/>
</dbReference>
<dbReference type="Gene3D" id="3.40.640.10">
    <property type="entry name" value="Type I PLP-dependent aspartate aminotransferase-like (Major domain)"/>
    <property type="match status" value="1"/>
</dbReference>
<accession>A0A511N3L9</accession>
<dbReference type="AlphaFoldDB" id="A0A511N3L9"/>
<reference evidence="10 11" key="1">
    <citation type="submission" date="2019-07" db="EMBL/GenBank/DDBJ databases">
        <title>Whole genome shotgun sequence of Deinococcus cellulosilyticus NBRC 106333.</title>
        <authorList>
            <person name="Hosoyama A."/>
            <person name="Uohara A."/>
            <person name="Ohji S."/>
            <person name="Ichikawa N."/>
        </authorList>
    </citation>
    <scope>NUCLEOTIDE SEQUENCE [LARGE SCALE GENOMIC DNA]</scope>
    <source>
        <strain evidence="10 11">NBRC 106333</strain>
    </source>
</reference>
<dbReference type="EC" id="2.6.1.-" evidence="8"/>
<dbReference type="InterPro" id="IPR050596">
    <property type="entry name" value="AspAT/PAT-like"/>
</dbReference>
<dbReference type="Proteomes" id="UP000321306">
    <property type="component" value="Unassembled WGS sequence"/>
</dbReference>
<dbReference type="PROSITE" id="PS00105">
    <property type="entry name" value="AA_TRANSFER_CLASS_1"/>
    <property type="match status" value="1"/>
</dbReference>
<dbReference type="InterPro" id="IPR004839">
    <property type="entry name" value="Aminotransferase_I/II_large"/>
</dbReference>
<keyword evidence="4 8" id="KW-0808">Transferase</keyword>
<dbReference type="InterPro" id="IPR015421">
    <property type="entry name" value="PyrdxlP-dep_Trfase_major"/>
</dbReference>
<organism evidence="10 11">
    <name type="scientific">Deinococcus cellulosilyticus (strain DSM 18568 / NBRC 106333 / KACC 11606 / 5516J-15)</name>
    <dbReference type="NCBI Taxonomy" id="1223518"/>
    <lineage>
        <taxon>Bacteria</taxon>
        <taxon>Thermotogati</taxon>
        <taxon>Deinococcota</taxon>
        <taxon>Deinococci</taxon>
        <taxon>Deinococcales</taxon>
        <taxon>Deinococcaceae</taxon>
        <taxon>Deinococcus</taxon>
    </lineage>
</organism>
<keyword evidence="3 8" id="KW-0032">Aminotransferase</keyword>
<dbReference type="InterPro" id="IPR015422">
    <property type="entry name" value="PyrdxlP-dep_Trfase_small"/>
</dbReference>
<comment type="similarity">
    <text evidence="2 8">Belongs to the class-I pyridoxal-phosphate-dependent aminotransferase family.</text>
</comment>
<keyword evidence="11" id="KW-1185">Reference proteome</keyword>
<evidence type="ECO:0000256" key="7">
    <source>
        <dbReference type="ARBA" id="ARBA00057886"/>
    </source>
</evidence>
<keyword evidence="5" id="KW-0663">Pyridoxal phosphate</keyword>
<dbReference type="GO" id="GO:0033853">
    <property type="term" value="F:aspartate-prephenate aminotransferase activity"/>
    <property type="evidence" value="ECO:0007669"/>
    <property type="project" value="UniProtKB-EC"/>
</dbReference>
<evidence type="ECO:0000256" key="4">
    <source>
        <dbReference type="ARBA" id="ARBA00022679"/>
    </source>
</evidence>
<evidence type="ECO:0000256" key="6">
    <source>
        <dbReference type="ARBA" id="ARBA00052185"/>
    </source>
</evidence>
<dbReference type="InterPro" id="IPR004838">
    <property type="entry name" value="NHTrfase_class1_PyrdxlP-BS"/>
</dbReference>
<evidence type="ECO:0000256" key="1">
    <source>
        <dbReference type="ARBA" id="ARBA00001933"/>
    </source>
</evidence>
<comment type="cofactor">
    <cofactor evidence="1 8">
        <name>pyridoxal 5'-phosphate</name>
        <dbReference type="ChEBI" id="CHEBI:597326"/>
    </cofactor>
</comment>
<dbReference type="SUPFAM" id="SSF53383">
    <property type="entry name" value="PLP-dependent transferases"/>
    <property type="match status" value="1"/>
</dbReference>
<dbReference type="EMBL" id="BJXB01000011">
    <property type="protein sequence ID" value="GEM46981.1"/>
    <property type="molecule type" value="Genomic_DNA"/>
</dbReference>
<evidence type="ECO:0000313" key="10">
    <source>
        <dbReference type="EMBL" id="GEM46981.1"/>
    </source>
</evidence>
<dbReference type="InterPro" id="IPR015424">
    <property type="entry name" value="PyrdxlP-dep_Trfase"/>
</dbReference>
<comment type="caution">
    <text evidence="10">The sequence shown here is derived from an EMBL/GenBank/DDBJ whole genome shotgun (WGS) entry which is preliminary data.</text>
</comment>
<evidence type="ECO:0000313" key="11">
    <source>
        <dbReference type="Proteomes" id="UP000321306"/>
    </source>
</evidence>